<dbReference type="InterPro" id="IPR013783">
    <property type="entry name" value="Ig-like_fold"/>
</dbReference>
<sequence length="761" mass="80810">MSEGNRREAPRDGARPLARRAFVAGTGALLGAAALWTPSARADDKLAAAADAVDGVLAFPGAEGGGRYASGGRGGEVYEVTTLADSGPGSLREAVSGSDRTIVFRVSGTIELRGGLDITGSNLTIAGQTAPGDGICVVGNETKIKDVRNIILRHLRFRGTDALGTPIDTFGMERCENVIIDHCSFSWAVDEVCSPYGNENVTMQWCVIAEGLTMSAHEKGRHGYGGLWGGDNVTYHHNLLAHNGGRNPRFSFVEDMALKADHRNNVIYNYGYTSAYGGEWSDGINIVGNYYKPGPNTVAEIAPVIIAPNRGGIWHVDGNLIEGHRKVTADNRLGVRFPLGGATLRDEPVAFPSPIEEQSPKQAYKAVLAGAGATLPRRDAIDARLVNDVRKGTGRSINSQKEVGGPVPLASADPPKDSDHDGIPDDWERAHGLDPDDPADGRAVDPDTGYSNLELYLNSIGPTGAPNPAVALTAPAIDQIFAHDSGTGDLTIRATATAADGATIASVVFYADDKKLGETTAAPHEIVWRGAPAGTHHLTARATDTTGTATTSSMVPVHVNRSTSLSTWTAADIGAVPIAGAAALDGAVFTLRGSGKIKGREDSCHFVYRAIDAPDDEVVEVVARLDSISAVYQDVLAGIMIRENLTPDSPFCLMGIYVANGGIKATAKRMHSHGTEMNVGNYPWEEDEMLGNKPYWLRITLRGDEFTAEVSPDSLQWTRVGYERVPMGPRVYAGLVVEGNKEANAVAHYTTAKFSKVRINN</sequence>
<reference evidence="5" key="1">
    <citation type="submission" date="2024-05" db="EMBL/GenBank/DDBJ databases">
        <title>30 novel species of actinomycetes from the DSMZ collection.</title>
        <authorList>
            <person name="Nouioui I."/>
        </authorList>
    </citation>
    <scope>NUCLEOTIDE SEQUENCE</scope>
    <source>
        <strain evidence="5">DSM 41529</strain>
    </source>
</reference>
<dbReference type="InterPro" id="IPR006311">
    <property type="entry name" value="TAT_signal"/>
</dbReference>
<keyword evidence="6" id="KW-1185">Reference proteome</keyword>
<feature type="transmembrane region" description="Helical" evidence="4">
    <location>
        <begin position="21"/>
        <end position="38"/>
    </location>
</feature>
<accession>A0ABU2X7N5</accession>
<evidence type="ECO:0000256" key="4">
    <source>
        <dbReference type="SAM" id="Phobius"/>
    </source>
</evidence>
<dbReference type="EMBL" id="JAVRFD010000001">
    <property type="protein sequence ID" value="MDT0541827.1"/>
    <property type="molecule type" value="Genomic_DNA"/>
</dbReference>
<feature type="region of interest" description="Disordered" evidence="3">
    <location>
        <begin position="392"/>
        <end position="445"/>
    </location>
</feature>
<dbReference type="Gene3D" id="2.60.40.10">
    <property type="entry name" value="Immunoglobulins"/>
    <property type="match status" value="1"/>
</dbReference>
<name>A0ABU2X7N5_9ACTN</name>
<keyword evidence="1" id="KW-0479">Metal-binding</keyword>
<dbReference type="RefSeq" id="WP_311722114.1">
    <property type="nucleotide sequence ID" value="NZ_JAVRFD010000001.1"/>
</dbReference>
<keyword evidence="2" id="KW-0325">Glycoprotein</keyword>
<comment type="caution">
    <text evidence="5">The sequence shown here is derived from an EMBL/GenBank/DDBJ whole genome shotgun (WGS) entry which is preliminary data.</text>
</comment>
<dbReference type="InterPro" id="IPR011050">
    <property type="entry name" value="Pectin_lyase_fold/virulence"/>
</dbReference>
<dbReference type="Gene3D" id="2.160.20.10">
    <property type="entry name" value="Single-stranded right-handed beta-helix, Pectin lyase-like"/>
    <property type="match status" value="1"/>
</dbReference>
<keyword evidence="4" id="KW-1133">Transmembrane helix</keyword>
<dbReference type="PROSITE" id="PS51318">
    <property type="entry name" value="TAT"/>
    <property type="match status" value="1"/>
</dbReference>
<evidence type="ECO:0000256" key="2">
    <source>
        <dbReference type="ARBA" id="ARBA00023180"/>
    </source>
</evidence>
<evidence type="ECO:0000256" key="3">
    <source>
        <dbReference type="SAM" id="MobiDB-lite"/>
    </source>
</evidence>
<dbReference type="InterPro" id="IPR012334">
    <property type="entry name" value="Pectin_lyas_fold"/>
</dbReference>
<keyword evidence="4" id="KW-0472">Membrane</keyword>
<proteinExistence type="predicted"/>
<dbReference type="Proteomes" id="UP001180754">
    <property type="component" value="Unassembled WGS sequence"/>
</dbReference>
<dbReference type="PANTHER" id="PTHR42970:SF1">
    <property type="entry name" value="PECTATE LYASE C-RELATED"/>
    <property type="match status" value="1"/>
</dbReference>
<protein>
    <submittedName>
        <fullName evidence="5">Ig-like domain-containing protein</fullName>
    </submittedName>
</protein>
<dbReference type="Pfam" id="PF17957">
    <property type="entry name" value="Big_7"/>
    <property type="match status" value="1"/>
</dbReference>
<evidence type="ECO:0000313" key="6">
    <source>
        <dbReference type="Proteomes" id="UP001180754"/>
    </source>
</evidence>
<dbReference type="SUPFAM" id="SSF51126">
    <property type="entry name" value="Pectin lyase-like"/>
    <property type="match status" value="1"/>
</dbReference>
<keyword evidence="4" id="KW-0812">Transmembrane</keyword>
<dbReference type="InterPro" id="IPR052063">
    <property type="entry name" value="Polysaccharide_Lyase_1"/>
</dbReference>
<dbReference type="Gene3D" id="2.60.120.200">
    <property type="match status" value="1"/>
</dbReference>
<evidence type="ECO:0000256" key="1">
    <source>
        <dbReference type="ARBA" id="ARBA00022723"/>
    </source>
</evidence>
<evidence type="ECO:0000313" key="5">
    <source>
        <dbReference type="EMBL" id="MDT0541827.1"/>
    </source>
</evidence>
<organism evidence="5 6">
    <name type="scientific">Streptomyces lonegramiae</name>
    <dbReference type="NCBI Taxonomy" id="3075524"/>
    <lineage>
        <taxon>Bacteria</taxon>
        <taxon>Bacillati</taxon>
        <taxon>Actinomycetota</taxon>
        <taxon>Actinomycetes</taxon>
        <taxon>Kitasatosporales</taxon>
        <taxon>Streptomycetaceae</taxon>
        <taxon>Streptomyces</taxon>
    </lineage>
</organism>
<gene>
    <name evidence="5" type="ORF">RND15_03720</name>
</gene>
<dbReference type="PANTHER" id="PTHR42970">
    <property type="entry name" value="PECTATE LYASE C-RELATED"/>
    <property type="match status" value="1"/>
</dbReference>
<feature type="compositionally biased region" description="Basic and acidic residues" evidence="3">
    <location>
        <begin position="414"/>
        <end position="445"/>
    </location>
</feature>